<dbReference type="GO" id="GO:0048188">
    <property type="term" value="C:Set1C/COMPASS complex"/>
    <property type="evidence" value="ECO:0000318"/>
    <property type="project" value="GO_Central"/>
</dbReference>
<dbReference type="HOGENOM" id="CLU_244796_0_0_1"/>
<dbReference type="OMA" id="NPFGPHY"/>
<dbReference type="InterPro" id="IPR050505">
    <property type="entry name" value="WDR55/POC1"/>
</dbReference>
<dbReference type="InterPro" id="IPR018247">
    <property type="entry name" value="EF_Hand_1_Ca_BS"/>
</dbReference>
<keyword evidence="1" id="KW-0853">WD repeat</keyword>
<dbReference type="SMART" id="SM00054">
    <property type="entry name" value="EFh"/>
    <property type="match status" value="2"/>
</dbReference>
<dbReference type="PROSITE" id="PS00018">
    <property type="entry name" value="EF_HAND_1"/>
    <property type="match status" value="1"/>
</dbReference>
<keyword evidence="2" id="KW-0677">Repeat</keyword>
<evidence type="ECO:0000259" key="5">
    <source>
        <dbReference type="PROSITE" id="PS50222"/>
    </source>
</evidence>
<feature type="compositionally biased region" description="Basic and acidic residues" evidence="4">
    <location>
        <begin position="1483"/>
        <end position="1493"/>
    </location>
</feature>
<feature type="domain" description="EF-hand" evidence="5">
    <location>
        <begin position="1564"/>
        <end position="1599"/>
    </location>
</feature>
<dbReference type="InterPro" id="IPR001680">
    <property type="entry name" value="WD40_rpt"/>
</dbReference>
<proteinExistence type="predicted"/>
<reference evidence="6" key="2">
    <citation type="submission" date="2015-06" db="UniProtKB">
        <authorList>
            <consortium name="EnsemblProtists"/>
        </authorList>
    </citation>
    <scope>IDENTIFICATION</scope>
    <source>
        <strain evidence="6">Pr102</strain>
    </source>
</reference>
<feature type="domain" description="EF-hand" evidence="5">
    <location>
        <begin position="1523"/>
        <end position="1558"/>
    </location>
</feature>
<feature type="region of interest" description="Disordered" evidence="4">
    <location>
        <begin position="1"/>
        <end position="22"/>
    </location>
</feature>
<dbReference type="EnsemblProtists" id="Phyra79529">
    <property type="protein sequence ID" value="Phyra79529"/>
    <property type="gene ID" value="Phyra79529"/>
</dbReference>
<feature type="compositionally biased region" description="Basic residues" evidence="4">
    <location>
        <begin position="1384"/>
        <end position="1393"/>
    </location>
</feature>
<feature type="compositionally biased region" description="Polar residues" evidence="4">
    <location>
        <begin position="1065"/>
        <end position="1080"/>
    </location>
</feature>
<dbReference type="SMART" id="SM00320">
    <property type="entry name" value="WD40"/>
    <property type="match status" value="10"/>
</dbReference>
<dbReference type="PANTHER" id="PTHR44019:SF8">
    <property type="entry name" value="POC1 CENTRIOLAR PROTEIN HOMOLOG"/>
    <property type="match status" value="1"/>
</dbReference>
<feature type="compositionally biased region" description="Low complexity" evidence="4">
    <location>
        <begin position="1374"/>
        <end position="1383"/>
    </location>
</feature>
<dbReference type="PROSITE" id="PS50222">
    <property type="entry name" value="EF_HAND_2"/>
    <property type="match status" value="3"/>
</dbReference>
<dbReference type="Gene3D" id="2.130.10.10">
    <property type="entry name" value="YVTN repeat-like/Quinoprotein amine dehydrogenase"/>
    <property type="match status" value="3"/>
</dbReference>
<keyword evidence="3" id="KW-0106">Calcium</keyword>
<evidence type="ECO:0000313" key="7">
    <source>
        <dbReference type="Proteomes" id="UP000005238"/>
    </source>
</evidence>
<protein>
    <recommendedName>
        <fullName evidence="5">EF-hand domain-containing protein</fullName>
    </recommendedName>
</protein>
<name>H3GRM2_PHYRM</name>
<dbReference type="Pfam" id="PF00400">
    <property type="entry name" value="WD40"/>
    <property type="match status" value="2"/>
</dbReference>
<dbReference type="SUPFAM" id="SSF47473">
    <property type="entry name" value="EF-hand"/>
    <property type="match status" value="1"/>
</dbReference>
<feature type="domain" description="EF-hand" evidence="5">
    <location>
        <begin position="305"/>
        <end position="340"/>
    </location>
</feature>
<dbReference type="PANTHER" id="PTHR44019">
    <property type="entry name" value="WD REPEAT-CONTAINING PROTEIN 55"/>
    <property type="match status" value="1"/>
</dbReference>
<sequence length="1831" mass="197811">MDADTNAVSSARECDALTDEDVAPLPGSKPHVVFRLRREEDDSVPWIVELVFLLFNAQGDILQVVRGANTPDTPLQGHQSLGSQSVAYFGVDNFRATRAKSKEADEREVVRFSMAKLHPFVEVVGCLVTYAEDEIARSPQLNAFSLTCDLHAVDSAQAEADAQALAAGGKRFVFNAGERTRLLGITHDPKTLRRSNGKQPNVVLLCKMFRRHGTHYDWAFHAAVDGRRNVLVRSAVTASLVEAMQVFLLDIMPDIEIPNRKPLSSVAAICAALSCTDFLGIERYFPDEGLPKVHFARLLLWELMPLVGLLFEMFEQIDINGDAVVDWEEFASFCVALGLIATRVPHENDHDQEQPHGDPQDAPPRNLVVYRQEPLSSSTATRTFPYQVSKLKTFSQLKRIAVIEHKSSRILMFDLDMNFLHELNCSEKLAAEKKAGDKQQDVLDALEVLDAEHVPSRNALAVASSDLCISLWSIIDATVGSYVFNGKLAGRFPALFVQWCPPPLKRLFVAGGATEQVQLWDLEVPMHAGAALPPPPMLLPRHHTERLAACLDLPDTPYVATASFDHTITIWETVAGANAAVGGPSAVLTVSFVLRGHQQAVLTLDSAHTLLLSSGFEYQAYCWGIPGRTLKTKLGGHHHCLMGAKFVSTSATGPCLAVTGDQSGHFKLWDITRCAKGFSGNHLALMLQTFELHTPNLCRFRTFMTSSSGAGGLAAEKHPEPAANALRESPACDIITGNLRLYRFSAFVQSAGAQDDAAVDDSPGMSLTRCVVFNSVANTFVGVVENRVTVWNANSGAKIEEPISVRDAEVCAIAFDSPRERKLFIATNDGAIRLYNPVTGALLYKTVVHEGTITSLVFCSHADCLVSTGDDRMVCVLDAPPGKTELEVLHCVEKAHKSSITCCACSPPSDTATPRFVATADDAGGVQVYHLRRITLLFRCAGAHTREVRALHFPAHSGLLVSGDVTGVVFVWPTSGVRTSIAQPLMRLVLQESAPSRAVPSTPDFEGVASIFSTSSHSSAHPSMVYVGVEAGQVFAWDLQSLTGKVQPQSPARRSAIPRRRSADANGNIQTVGNGATSRQVPRDEAAGLPTAFPTTSWMAHQAGVMSLQSVAWPGELLSLGADGVVKIWDSSATCIGRIVTVGEQTSAAASAWKFVRRDQPVGADAKALFERIAREVIAKHQRRLKKERSRQQQVAPDRPPAPPSALTELEAPSTMPQPSPGSLFPDASTAVTNAATALLLQVPFSVTSVMSGIQQKLFGPEEAQHLRAIAKNSTGLLADVADKKKRVAALAPLFSTPEEMGRARAKAKAKARATMSCGPQTLDLASAGSRTFTNYPLELERRAASNAKASIGALRAFDVEPSPFLREKLQAAASPVAKAVKSTPKRRLRRPPKGLDIQMSASVVVLARNVSLPKLTPSSSGPEPDELPRSPETLSSSVSAPALPSAAPSPENLRRNSNIERKLKLCQKIVANVCLMTSKPKVAKEQTDKHPPDSPPATLRRKASTLSLVPGKNPFGPHYTVKQVEQLAIGLARLDEDGSGDLDQHEWTQLVMFCGLEGSSSKNSATSVENLFHSIDRDSNGTITSPEQLQQMRILIQTRMKVVRGSSTRTSISSATDSSSEIGSRTCEWGVQNAELVHLQQELGLHVLLLLLDERNELGHGVQRAAELERLVLPRDFHLSVREAGACRVPQREQVVSRVSLRCRQSFQLLALDTNGVSGATSGLESRNSLHSVPGVRHWGESDTSCAMAARSAQVAPPMLAHSALAPITNMSLVRPSRSSYATSASTRKPESCGSRAKWPSRRASSRDRSCSSSGVRTAARIGIPTAGGR</sequence>
<dbReference type="InterPro" id="IPR036322">
    <property type="entry name" value="WD40_repeat_dom_sf"/>
</dbReference>
<feature type="compositionally biased region" description="Low complexity" evidence="4">
    <location>
        <begin position="1435"/>
        <end position="1451"/>
    </location>
</feature>
<dbReference type="InterPro" id="IPR011992">
    <property type="entry name" value="EF-hand-dom_pair"/>
</dbReference>
<evidence type="ECO:0000256" key="4">
    <source>
        <dbReference type="SAM" id="MobiDB-lite"/>
    </source>
</evidence>
<dbReference type="VEuPathDB" id="FungiDB:KRP23_11374"/>
<dbReference type="Proteomes" id="UP000005238">
    <property type="component" value="Unassembled WGS sequence"/>
</dbReference>
<evidence type="ECO:0000256" key="1">
    <source>
        <dbReference type="ARBA" id="ARBA00022574"/>
    </source>
</evidence>
<dbReference type="InterPro" id="IPR015943">
    <property type="entry name" value="WD40/YVTN_repeat-like_dom_sf"/>
</dbReference>
<feature type="region of interest" description="Disordered" evidence="4">
    <location>
        <begin position="1482"/>
        <end position="1502"/>
    </location>
</feature>
<organism evidence="6 7">
    <name type="scientific">Phytophthora ramorum</name>
    <name type="common">Sudden oak death agent</name>
    <dbReference type="NCBI Taxonomy" id="164328"/>
    <lineage>
        <taxon>Eukaryota</taxon>
        <taxon>Sar</taxon>
        <taxon>Stramenopiles</taxon>
        <taxon>Oomycota</taxon>
        <taxon>Peronosporomycetes</taxon>
        <taxon>Peronosporales</taxon>
        <taxon>Peronosporaceae</taxon>
        <taxon>Phytophthora</taxon>
    </lineage>
</organism>
<dbReference type="EMBL" id="DS566038">
    <property type="status" value="NOT_ANNOTATED_CDS"/>
    <property type="molecule type" value="Genomic_DNA"/>
</dbReference>
<feature type="region of interest" description="Disordered" evidence="4">
    <location>
        <begin position="1374"/>
        <end position="1396"/>
    </location>
</feature>
<dbReference type="eggNOG" id="KOG0266">
    <property type="taxonomic scope" value="Eukaryota"/>
</dbReference>
<evidence type="ECO:0000256" key="3">
    <source>
        <dbReference type="ARBA" id="ARBA00022837"/>
    </source>
</evidence>
<reference evidence="7" key="1">
    <citation type="journal article" date="2006" name="Science">
        <title>Phytophthora genome sequences uncover evolutionary origins and mechanisms of pathogenesis.</title>
        <authorList>
            <person name="Tyler B.M."/>
            <person name="Tripathy S."/>
            <person name="Zhang X."/>
            <person name="Dehal P."/>
            <person name="Jiang R.H."/>
            <person name="Aerts A."/>
            <person name="Arredondo F.D."/>
            <person name="Baxter L."/>
            <person name="Bensasson D."/>
            <person name="Beynon J.L."/>
            <person name="Chapman J."/>
            <person name="Damasceno C.M."/>
            <person name="Dorrance A.E."/>
            <person name="Dou D."/>
            <person name="Dickerman A.W."/>
            <person name="Dubchak I.L."/>
            <person name="Garbelotto M."/>
            <person name="Gijzen M."/>
            <person name="Gordon S.G."/>
            <person name="Govers F."/>
            <person name="Grunwald N.J."/>
            <person name="Huang W."/>
            <person name="Ivors K.L."/>
            <person name="Jones R.W."/>
            <person name="Kamoun S."/>
            <person name="Krampis K."/>
            <person name="Lamour K.H."/>
            <person name="Lee M.K."/>
            <person name="McDonald W.H."/>
            <person name="Medina M."/>
            <person name="Meijer H.J."/>
            <person name="Nordberg E.K."/>
            <person name="Maclean D.J."/>
            <person name="Ospina-Giraldo M.D."/>
            <person name="Morris P.F."/>
            <person name="Phuntumart V."/>
            <person name="Putnam N.H."/>
            <person name="Rash S."/>
            <person name="Rose J.K."/>
            <person name="Sakihama Y."/>
            <person name="Salamov A.A."/>
            <person name="Savidor A."/>
            <person name="Scheuring C.F."/>
            <person name="Smith B.M."/>
            <person name="Sobral B.W."/>
            <person name="Terry A."/>
            <person name="Torto-Alalibo T.A."/>
            <person name="Win J."/>
            <person name="Xu Z."/>
            <person name="Zhang H."/>
            <person name="Grigoriev I.V."/>
            <person name="Rokhsar D.S."/>
            <person name="Boore J.L."/>
        </authorList>
    </citation>
    <scope>NUCLEOTIDE SEQUENCE [LARGE SCALE GENOMIC DNA]</scope>
    <source>
        <strain evidence="7">Pr102</strain>
    </source>
</reference>
<dbReference type="VEuPathDB" id="FungiDB:KRP22_8717"/>
<feature type="region of interest" description="Disordered" evidence="4">
    <location>
        <begin position="1048"/>
        <end position="1081"/>
    </location>
</feature>
<feature type="region of interest" description="Disordered" evidence="4">
    <location>
        <begin position="1182"/>
        <end position="1221"/>
    </location>
</feature>
<accession>H3GRM2</accession>
<feature type="region of interest" description="Disordered" evidence="4">
    <location>
        <begin position="1414"/>
        <end position="1457"/>
    </location>
</feature>
<feature type="region of interest" description="Disordered" evidence="4">
    <location>
        <begin position="1780"/>
        <end position="1831"/>
    </location>
</feature>
<evidence type="ECO:0000313" key="6">
    <source>
        <dbReference type="EnsemblProtists" id="Phyra79529"/>
    </source>
</evidence>
<dbReference type="GO" id="GO:0042393">
    <property type="term" value="F:histone binding"/>
    <property type="evidence" value="ECO:0000318"/>
    <property type="project" value="GO_Central"/>
</dbReference>
<dbReference type="STRING" id="164328.H3GRM2"/>
<dbReference type="SUPFAM" id="SSF50978">
    <property type="entry name" value="WD40 repeat-like"/>
    <property type="match status" value="2"/>
</dbReference>
<evidence type="ECO:0000256" key="2">
    <source>
        <dbReference type="ARBA" id="ARBA00022737"/>
    </source>
</evidence>
<dbReference type="InParanoid" id="H3GRM2"/>
<dbReference type="InterPro" id="IPR002048">
    <property type="entry name" value="EF_hand_dom"/>
</dbReference>
<dbReference type="GO" id="GO:0005509">
    <property type="term" value="F:calcium ion binding"/>
    <property type="evidence" value="ECO:0007669"/>
    <property type="project" value="InterPro"/>
</dbReference>
<dbReference type="Gene3D" id="1.10.238.10">
    <property type="entry name" value="EF-hand"/>
    <property type="match status" value="1"/>
</dbReference>
<keyword evidence="7" id="KW-1185">Reference proteome</keyword>